<organism evidence="2">
    <name type="scientific">Aphanomyces astaci</name>
    <name type="common">Crayfish plague agent</name>
    <dbReference type="NCBI Taxonomy" id="112090"/>
    <lineage>
        <taxon>Eukaryota</taxon>
        <taxon>Sar</taxon>
        <taxon>Stramenopiles</taxon>
        <taxon>Oomycota</taxon>
        <taxon>Saprolegniomycetes</taxon>
        <taxon>Saprolegniales</taxon>
        <taxon>Verrucalvaceae</taxon>
        <taxon>Aphanomyces</taxon>
    </lineage>
</organism>
<dbReference type="VEuPathDB" id="FungiDB:H257_08131"/>
<dbReference type="EMBL" id="KI913130">
    <property type="protein sequence ID" value="ETV78641.1"/>
    <property type="molecule type" value="Genomic_DNA"/>
</dbReference>
<name>W4GH91_APHAT</name>
<protein>
    <submittedName>
        <fullName evidence="2">Uncharacterized protein</fullName>
    </submittedName>
</protein>
<proteinExistence type="predicted"/>
<reference evidence="2" key="1">
    <citation type="submission" date="2013-12" db="EMBL/GenBank/DDBJ databases">
        <title>The Genome Sequence of Aphanomyces astaci APO3.</title>
        <authorList>
            <consortium name="The Broad Institute Genomics Platform"/>
            <person name="Russ C."/>
            <person name="Tyler B."/>
            <person name="van West P."/>
            <person name="Dieguez-Uribeondo J."/>
            <person name="Young S.K."/>
            <person name="Zeng Q."/>
            <person name="Gargeya S."/>
            <person name="Fitzgerald M."/>
            <person name="Abouelleil A."/>
            <person name="Alvarado L."/>
            <person name="Chapman S.B."/>
            <person name="Gainer-Dewar J."/>
            <person name="Goldberg J."/>
            <person name="Griggs A."/>
            <person name="Gujja S."/>
            <person name="Hansen M."/>
            <person name="Howarth C."/>
            <person name="Imamovic A."/>
            <person name="Ireland A."/>
            <person name="Larimer J."/>
            <person name="McCowan C."/>
            <person name="Murphy C."/>
            <person name="Pearson M."/>
            <person name="Poon T.W."/>
            <person name="Priest M."/>
            <person name="Roberts A."/>
            <person name="Saif S."/>
            <person name="Shea T."/>
            <person name="Sykes S."/>
            <person name="Wortman J."/>
            <person name="Nusbaum C."/>
            <person name="Birren B."/>
        </authorList>
    </citation>
    <scope>NUCLEOTIDE SEQUENCE [LARGE SCALE GENOMIC DNA]</scope>
    <source>
        <strain evidence="2">APO3</strain>
    </source>
</reference>
<dbReference type="AlphaFoldDB" id="W4GH91"/>
<feature type="region of interest" description="Disordered" evidence="1">
    <location>
        <begin position="1"/>
        <end position="23"/>
    </location>
</feature>
<sequence>MDIQHASRELSMPPSAYTSTATHFNPHRKTLARAWKDFIWDGSSRSKGPGRVSRKALYTKDRKLKDRTLQRRSSRLKPLLTDANKEERVAFSRLHVRCGAGNVLALLC</sequence>
<gene>
    <name evidence="2" type="ORF">H257_08131</name>
</gene>
<dbReference type="GeneID" id="20810127"/>
<accession>W4GH91</accession>
<dbReference type="RefSeq" id="XP_009832222.1">
    <property type="nucleotide sequence ID" value="XM_009833920.1"/>
</dbReference>
<evidence type="ECO:0000256" key="1">
    <source>
        <dbReference type="SAM" id="MobiDB-lite"/>
    </source>
</evidence>
<evidence type="ECO:0000313" key="2">
    <source>
        <dbReference type="EMBL" id="ETV78641.1"/>
    </source>
</evidence>